<dbReference type="EC" id="2.7.13.3" evidence="2"/>
<evidence type="ECO:0000256" key="7">
    <source>
        <dbReference type="ARBA" id="ARBA00022840"/>
    </source>
</evidence>
<evidence type="ECO:0000259" key="12">
    <source>
        <dbReference type="Pfam" id="PF02518"/>
    </source>
</evidence>
<dbReference type="Pfam" id="PF07730">
    <property type="entry name" value="HisKA_3"/>
    <property type="match status" value="1"/>
</dbReference>
<dbReference type="Gene3D" id="3.30.565.10">
    <property type="entry name" value="Histidine kinase-like ATPase, C-terminal domain"/>
    <property type="match status" value="1"/>
</dbReference>
<evidence type="ECO:0000256" key="3">
    <source>
        <dbReference type="ARBA" id="ARBA00022553"/>
    </source>
</evidence>
<keyword evidence="15" id="KW-1185">Reference proteome</keyword>
<reference evidence="15" key="1">
    <citation type="submission" date="2017-05" db="EMBL/GenBank/DDBJ databases">
        <title>Streptomyces olivochromogenes NBRC 3561 whole genome shotgun sequence.</title>
        <authorList>
            <person name="Dohra H."/>
            <person name="Kodani S."/>
        </authorList>
    </citation>
    <scope>NUCLEOTIDE SEQUENCE [LARGE SCALE GENOMIC DNA]</scope>
    <source>
        <strain evidence="15">NBRC 3561</strain>
    </source>
</reference>
<sequence length="409" mass="43600">MEHVSVSSAPTSGAARPARIQWPSEPIAWVLAGLIASGGLLPAAAPRSLLPLPLAVSLVLECATGLLLAWRRDRPTLVAAVVAGASLLTVQPALPFAMYSMAKRRAASPLRYGVYATAVLSQFTMGAPVVGVMGAALLVGAPTSRGTVIRYRHARLEQLAERAERAEREALLIARRVRAEERAALAREMHDVVAHEVSLITLHAGALSVDPQESERARETGELIRVTGRRALAQLRQILDVLRDPETVESSFQPGPALRDLPQLLADSAVAGVPVDWAPWSATVTEVRVGAQPLPPAVEHTVYRIVQEALTNIRKHAHGARATLGLRVNRENLECEVTNLVTGLPGEAAGEGAGLGLRGLRERAALLGGTLDTENRDGVFRLRVRLPVAPPAPNGEQETMRAEPVGEAQ</sequence>
<comment type="caution">
    <text evidence="14">The sequence shown here is derived from an EMBL/GenBank/DDBJ whole genome shotgun (WGS) entry which is preliminary data.</text>
</comment>
<dbReference type="STRING" id="1963.AQJ27_51010"/>
<dbReference type="InterPro" id="IPR050482">
    <property type="entry name" value="Sensor_HK_TwoCompSys"/>
</dbReference>
<evidence type="ECO:0000256" key="5">
    <source>
        <dbReference type="ARBA" id="ARBA00022741"/>
    </source>
</evidence>
<evidence type="ECO:0000259" key="13">
    <source>
        <dbReference type="Pfam" id="PF07730"/>
    </source>
</evidence>
<keyword evidence="7" id="KW-0067">ATP-binding</keyword>
<dbReference type="Pfam" id="PF02518">
    <property type="entry name" value="HATPase_c"/>
    <property type="match status" value="1"/>
</dbReference>
<proteinExistence type="predicted"/>
<feature type="transmembrane region" description="Helical" evidence="11">
    <location>
        <begin position="119"/>
        <end position="141"/>
    </location>
</feature>
<dbReference type="GO" id="GO:0005524">
    <property type="term" value="F:ATP binding"/>
    <property type="evidence" value="ECO:0007669"/>
    <property type="project" value="UniProtKB-KW"/>
</dbReference>
<accession>A0A286PHD3</accession>
<gene>
    <name evidence="14" type="ORF">SO3561_10537</name>
</gene>
<evidence type="ECO:0000256" key="2">
    <source>
        <dbReference type="ARBA" id="ARBA00012438"/>
    </source>
</evidence>
<dbReference type="Proteomes" id="UP000217446">
    <property type="component" value="Unassembled WGS sequence"/>
</dbReference>
<feature type="transmembrane region" description="Helical" evidence="11">
    <location>
        <begin position="77"/>
        <end position="99"/>
    </location>
</feature>
<dbReference type="SUPFAM" id="SSF55874">
    <property type="entry name" value="ATPase domain of HSP90 chaperone/DNA topoisomerase II/histidine kinase"/>
    <property type="match status" value="1"/>
</dbReference>
<keyword evidence="9" id="KW-0175">Coiled coil</keyword>
<dbReference type="EMBL" id="BDQI01000075">
    <property type="protein sequence ID" value="GAX58962.1"/>
    <property type="molecule type" value="Genomic_DNA"/>
</dbReference>
<dbReference type="CDD" id="cd16917">
    <property type="entry name" value="HATPase_UhpB-NarQ-NarX-like"/>
    <property type="match status" value="1"/>
</dbReference>
<dbReference type="GO" id="GO:0000155">
    <property type="term" value="F:phosphorelay sensor kinase activity"/>
    <property type="evidence" value="ECO:0007669"/>
    <property type="project" value="InterPro"/>
</dbReference>
<dbReference type="InterPro" id="IPR036890">
    <property type="entry name" value="HATPase_C_sf"/>
</dbReference>
<protein>
    <recommendedName>
        <fullName evidence="2">histidine kinase</fullName>
        <ecNumber evidence="2">2.7.13.3</ecNumber>
    </recommendedName>
</protein>
<feature type="region of interest" description="Disordered" evidence="10">
    <location>
        <begin position="388"/>
        <end position="409"/>
    </location>
</feature>
<dbReference type="Gene3D" id="1.20.5.1930">
    <property type="match status" value="1"/>
</dbReference>
<dbReference type="PANTHER" id="PTHR24421:SF10">
    <property type="entry name" value="NITRATE_NITRITE SENSOR PROTEIN NARQ"/>
    <property type="match status" value="1"/>
</dbReference>
<keyword evidence="4" id="KW-0808">Transferase</keyword>
<keyword evidence="11" id="KW-1133">Transmembrane helix</keyword>
<dbReference type="GO" id="GO:0046983">
    <property type="term" value="F:protein dimerization activity"/>
    <property type="evidence" value="ECO:0007669"/>
    <property type="project" value="InterPro"/>
</dbReference>
<evidence type="ECO:0000313" key="14">
    <source>
        <dbReference type="EMBL" id="GAX58962.1"/>
    </source>
</evidence>
<dbReference type="InterPro" id="IPR003594">
    <property type="entry name" value="HATPase_dom"/>
</dbReference>
<keyword evidence="8" id="KW-0902">Two-component regulatory system</keyword>
<comment type="catalytic activity">
    <reaction evidence="1">
        <text>ATP + protein L-histidine = ADP + protein N-phospho-L-histidine.</text>
        <dbReference type="EC" id="2.7.13.3"/>
    </reaction>
</comment>
<evidence type="ECO:0000256" key="4">
    <source>
        <dbReference type="ARBA" id="ARBA00022679"/>
    </source>
</evidence>
<feature type="domain" description="Histidine kinase/HSP90-like ATPase" evidence="12">
    <location>
        <begin position="299"/>
        <end position="388"/>
    </location>
</feature>
<keyword evidence="6 14" id="KW-0418">Kinase</keyword>
<evidence type="ECO:0000256" key="11">
    <source>
        <dbReference type="SAM" id="Phobius"/>
    </source>
</evidence>
<keyword evidence="3" id="KW-0597">Phosphoprotein</keyword>
<keyword evidence="11" id="KW-0812">Transmembrane</keyword>
<feature type="transmembrane region" description="Helical" evidence="11">
    <location>
        <begin position="50"/>
        <end position="70"/>
    </location>
</feature>
<feature type="coiled-coil region" evidence="9">
    <location>
        <begin position="149"/>
        <end position="176"/>
    </location>
</feature>
<keyword evidence="5" id="KW-0547">Nucleotide-binding</keyword>
<evidence type="ECO:0000256" key="10">
    <source>
        <dbReference type="SAM" id="MobiDB-lite"/>
    </source>
</evidence>
<name>A0A286PHD3_STROL</name>
<dbReference type="GO" id="GO:0016020">
    <property type="term" value="C:membrane"/>
    <property type="evidence" value="ECO:0007669"/>
    <property type="project" value="InterPro"/>
</dbReference>
<organism evidence="14 15">
    <name type="scientific">Streptomyces olivochromogenes</name>
    <dbReference type="NCBI Taxonomy" id="1963"/>
    <lineage>
        <taxon>Bacteria</taxon>
        <taxon>Bacillati</taxon>
        <taxon>Actinomycetota</taxon>
        <taxon>Actinomycetes</taxon>
        <taxon>Kitasatosporales</taxon>
        <taxon>Streptomycetaceae</taxon>
        <taxon>Streptomyces</taxon>
    </lineage>
</organism>
<dbReference type="PANTHER" id="PTHR24421">
    <property type="entry name" value="NITRATE/NITRITE SENSOR PROTEIN NARX-RELATED"/>
    <property type="match status" value="1"/>
</dbReference>
<dbReference type="InterPro" id="IPR011712">
    <property type="entry name" value="Sig_transdc_His_kin_sub3_dim/P"/>
</dbReference>
<evidence type="ECO:0000256" key="1">
    <source>
        <dbReference type="ARBA" id="ARBA00000085"/>
    </source>
</evidence>
<feature type="domain" description="Signal transduction histidine kinase subgroup 3 dimerisation and phosphoacceptor" evidence="13">
    <location>
        <begin position="181"/>
        <end position="245"/>
    </location>
</feature>
<evidence type="ECO:0000256" key="8">
    <source>
        <dbReference type="ARBA" id="ARBA00023012"/>
    </source>
</evidence>
<evidence type="ECO:0000313" key="15">
    <source>
        <dbReference type="Proteomes" id="UP000217446"/>
    </source>
</evidence>
<dbReference type="AlphaFoldDB" id="A0A286PHD3"/>
<evidence type="ECO:0000256" key="9">
    <source>
        <dbReference type="SAM" id="Coils"/>
    </source>
</evidence>
<keyword evidence="11" id="KW-0472">Membrane</keyword>
<evidence type="ECO:0000256" key="6">
    <source>
        <dbReference type="ARBA" id="ARBA00022777"/>
    </source>
</evidence>